<name>A0ABN2LK16_9ACTN</name>
<evidence type="ECO:0000313" key="3">
    <source>
        <dbReference type="Proteomes" id="UP001500218"/>
    </source>
</evidence>
<dbReference type="Proteomes" id="UP001500218">
    <property type="component" value="Unassembled WGS sequence"/>
</dbReference>
<keyword evidence="1" id="KW-0812">Transmembrane</keyword>
<feature type="transmembrane region" description="Helical" evidence="1">
    <location>
        <begin position="117"/>
        <end position="138"/>
    </location>
</feature>
<reference evidence="2 3" key="1">
    <citation type="journal article" date="2019" name="Int. J. Syst. Evol. Microbiol.">
        <title>The Global Catalogue of Microorganisms (GCM) 10K type strain sequencing project: providing services to taxonomists for standard genome sequencing and annotation.</title>
        <authorList>
            <consortium name="The Broad Institute Genomics Platform"/>
            <consortium name="The Broad Institute Genome Sequencing Center for Infectious Disease"/>
            <person name="Wu L."/>
            <person name="Ma J."/>
        </authorList>
    </citation>
    <scope>NUCLEOTIDE SEQUENCE [LARGE SCALE GENOMIC DNA]</scope>
    <source>
        <strain evidence="2 3">JCM 13250</strain>
    </source>
</reference>
<proteinExistence type="predicted"/>
<gene>
    <name evidence="2" type="ORF">GCM10009682_11550</name>
</gene>
<sequence>MPTDTHGCVRYPIPWSDVTRSRAEDPPKAALAGLAGTASQRRDLLVWVAIALAGLGLTAIAVRTGAHLGTASAPFLGRYGLSLGLATILAPIVAGVVLFGALRVGHNGATWFERAPFGRVLTLSYGASFLWCATLALVDGAAGFTRSLRSASNYLTDVPAVGDDPGAYLRTFVADAAGHSVAARGHPPGPVLLLWWFERLGLTDRLALGVALTAVGAVLVPVVLAAVRGVCGDLAARRYAPVLILAPYAVWVAVSAEVVVAVLGAVAVLAAVRASDAHRSGLRAAGWALGSGLLLGLAALFSYAAPWLGLSAVCLYFARRRAFLNVATGLGALVPVLAARAAGFSWFGGLLAARTDYATRVEPHRSVLWWSALSLVALVVACGPALIASARKIRRTPGWPFLVGAGAAVVVSLAAGLARGGVEAAWLPFFPWLTVAAIAPHRQGPGSEPTPLLLVAVGALTAVIIEAVLATPW</sequence>
<keyword evidence="1" id="KW-0472">Membrane</keyword>
<evidence type="ECO:0000313" key="2">
    <source>
        <dbReference type="EMBL" id="GAA1791250.1"/>
    </source>
</evidence>
<keyword evidence="1" id="KW-1133">Transmembrane helix</keyword>
<feature type="transmembrane region" description="Helical" evidence="1">
    <location>
        <begin position="206"/>
        <end position="227"/>
    </location>
</feature>
<organism evidence="2 3">
    <name type="scientific">Luedemannella flava</name>
    <dbReference type="NCBI Taxonomy" id="349316"/>
    <lineage>
        <taxon>Bacteria</taxon>
        <taxon>Bacillati</taxon>
        <taxon>Actinomycetota</taxon>
        <taxon>Actinomycetes</taxon>
        <taxon>Micromonosporales</taxon>
        <taxon>Micromonosporaceae</taxon>
        <taxon>Luedemannella</taxon>
    </lineage>
</organism>
<feature type="transmembrane region" description="Helical" evidence="1">
    <location>
        <begin position="44"/>
        <end position="62"/>
    </location>
</feature>
<feature type="transmembrane region" description="Helical" evidence="1">
    <location>
        <begin position="239"/>
        <end position="272"/>
    </location>
</feature>
<dbReference type="EMBL" id="BAAALT010000028">
    <property type="protein sequence ID" value="GAA1791250.1"/>
    <property type="molecule type" value="Genomic_DNA"/>
</dbReference>
<protein>
    <submittedName>
        <fullName evidence="2">Integral membrane protein</fullName>
    </submittedName>
</protein>
<evidence type="ECO:0000256" key="1">
    <source>
        <dbReference type="SAM" id="Phobius"/>
    </source>
</evidence>
<feature type="transmembrane region" description="Helical" evidence="1">
    <location>
        <begin position="82"/>
        <end position="105"/>
    </location>
</feature>
<feature type="transmembrane region" description="Helical" evidence="1">
    <location>
        <begin position="399"/>
        <end position="418"/>
    </location>
</feature>
<keyword evidence="3" id="KW-1185">Reference proteome</keyword>
<accession>A0ABN2LK16</accession>
<feature type="transmembrane region" description="Helical" evidence="1">
    <location>
        <begin position="322"/>
        <end position="347"/>
    </location>
</feature>
<feature type="transmembrane region" description="Helical" evidence="1">
    <location>
        <begin position="367"/>
        <end position="387"/>
    </location>
</feature>
<comment type="caution">
    <text evidence="2">The sequence shown here is derived from an EMBL/GenBank/DDBJ whole genome shotgun (WGS) entry which is preliminary data.</text>
</comment>
<feature type="transmembrane region" description="Helical" evidence="1">
    <location>
        <begin position="284"/>
        <end position="310"/>
    </location>
</feature>
<feature type="transmembrane region" description="Helical" evidence="1">
    <location>
        <begin position="452"/>
        <end position="470"/>
    </location>
</feature>